<dbReference type="SUPFAM" id="SSF51905">
    <property type="entry name" value="FAD/NAD(P)-binding domain"/>
    <property type="match status" value="1"/>
</dbReference>
<dbReference type="PANTHER" id="PTHR13847:SF287">
    <property type="entry name" value="FAD-DEPENDENT OXIDOREDUCTASE DOMAIN-CONTAINING PROTEIN 1"/>
    <property type="match status" value="1"/>
</dbReference>
<evidence type="ECO:0000313" key="3">
    <source>
        <dbReference type="EMBL" id="GGM76043.1"/>
    </source>
</evidence>
<dbReference type="RefSeq" id="WP_188681383.1">
    <property type="nucleotide sequence ID" value="NZ_BMNY01000002.1"/>
</dbReference>
<keyword evidence="4" id="KW-1185">Reference proteome</keyword>
<dbReference type="PANTHER" id="PTHR13847">
    <property type="entry name" value="SARCOSINE DEHYDROGENASE-RELATED"/>
    <property type="match status" value="1"/>
</dbReference>
<name>A0AA37BSP0_9ARCH</name>
<sequence length="420" mass="46662">MLTFDTVVVGAGITGLASAYHIKRENPDMNVAVVEKKGTFAQGNTARSAAGFRDLFSSEVNRKLTSSSISFYRKVQESGFNLGMKFNGYLFLAGRKFVECDVVQGFIREGRARVVEEDEIREAGFNTRPSSEEKALLSVPDIDAGLLGRNCGIIEPDRLAAYYEGECRRMGVEFLYNTEVRPLRLKPVEPLNYPGEPFLWQSVHVDTLDTSRGTVRAEQYVLCTDMWTTALLDPTGIDSHTRPKKRQVFQVSGSEISSLVRHPMVEGEDVLPFTILPAHGIIMRPEPKSGSVWFSVADDYGRPYSFEEDPQPEPEFYERSIVPVVSAYIPAVSRSRVTSMWAGHYAYNTIDRTHYIFRDLNVIVATGTSGSGIMKGDAAGRIVSALLAGREKAMLYGGQEIDVAALGVEDRHLPKERIVI</sequence>
<dbReference type="EMBL" id="BMNY01000002">
    <property type="protein sequence ID" value="GGM76043.1"/>
    <property type="molecule type" value="Genomic_DNA"/>
</dbReference>
<dbReference type="Gene3D" id="3.30.9.10">
    <property type="entry name" value="D-Amino Acid Oxidase, subunit A, domain 2"/>
    <property type="match status" value="1"/>
</dbReference>
<evidence type="ECO:0000256" key="1">
    <source>
        <dbReference type="ARBA" id="ARBA00023002"/>
    </source>
</evidence>
<evidence type="ECO:0000313" key="4">
    <source>
        <dbReference type="Proteomes" id="UP000632195"/>
    </source>
</evidence>
<gene>
    <name evidence="3" type="ORF">GCM10007108_12530</name>
</gene>
<dbReference type="InterPro" id="IPR006076">
    <property type="entry name" value="FAD-dep_OxRdtase"/>
</dbReference>
<comment type="caution">
    <text evidence="3">The sequence shown here is derived from an EMBL/GenBank/DDBJ whole genome shotgun (WGS) entry which is preliminary data.</text>
</comment>
<dbReference type="Pfam" id="PF01266">
    <property type="entry name" value="DAO"/>
    <property type="match status" value="1"/>
</dbReference>
<dbReference type="Gene3D" id="3.50.50.60">
    <property type="entry name" value="FAD/NAD(P)-binding domain"/>
    <property type="match status" value="1"/>
</dbReference>
<dbReference type="GO" id="GO:0016491">
    <property type="term" value="F:oxidoreductase activity"/>
    <property type="evidence" value="ECO:0007669"/>
    <property type="project" value="UniProtKB-KW"/>
</dbReference>
<accession>A0AA37BSP0</accession>
<evidence type="ECO:0000259" key="2">
    <source>
        <dbReference type="Pfam" id="PF01266"/>
    </source>
</evidence>
<dbReference type="AlphaFoldDB" id="A0AA37BSP0"/>
<dbReference type="InterPro" id="IPR036188">
    <property type="entry name" value="FAD/NAD-bd_sf"/>
</dbReference>
<dbReference type="GO" id="GO:0005737">
    <property type="term" value="C:cytoplasm"/>
    <property type="evidence" value="ECO:0007669"/>
    <property type="project" value="TreeGrafter"/>
</dbReference>
<proteinExistence type="predicted"/>
<reference evidence="3" key="1">
    <citation type="journal article" date="2014" name="Int. J. Syst. Evol. Microbiol.">
        <title>Complete genome sequence of Corynebacterium casei LMG S-19264T (=DSM 44701T), isolated from a smear-ripened cheese.</title>
        <authorList>
            <consortium name="US DOE Joint Genome Institute (JGI-PGF)"/>
            <person name="Walter F."/>
            <person name="Albersmeier A."/>
            <person name="Kalinowski J."/>
            <person name="Ruckert C."/>
        </authorList>
    </citation>
    <scope>NUCLEOTIDE SEQUENCE</scope>
    <source>
        <strain evidence="3">JCM 13583</strain>
    </source>
</reference>
<feature type="domain" description="FAD dependent oxidoreductase" evidence="2">
    <location>
        <begin position="5"/>
        <end position="385"/>
    </location>
</feature>
<reference evidence="3" key="2">
    <citation type="submission" date="2022-09" db="EMBL/GenBank/DDBJ databases">
        <authorList>
            <person name="Sun Q."/>
            <person name="Ohkuma M."/>
        </authorList>
    </citation>
    <scope>NUCLEOTIDE SEQUENCE</scope>
    <source>
        <strain evidence="3">JCM 13583</strain>
    </source>
</reference>
<protein>
    <submittedName>
        <fullName evidence="3">Proline dehydrogenase</fullName>
    </submittedName>
</protein>
<organism evidence="3 4">
    <name type="scientific">Thermogymnomonas acidicola</name>
    <dbReference type="NCBI Taxonomy" id="399579"/>
    <lineage>
        <taxon>Archaea</taxon>
        <taxon>Methanobacteriati</taxon>
        <taxon>Thermoplasmatota</taxon>
        <taxon>Thermoplasmata</taxon>
        <taxon>Thermoplasmatales</taxon>
        <taxon>Thermogymnomonas</taxon>
    </lineage>
</organism>
<keyword evidence="1" id="KW-0560">Oxidoreductase</keyword>
<dbReference type="Proteomes" id="UP000632195">
    <property type="component" value="Unassembled WGS sequence"/>
</dbReference>